<feature type="binding site" evidence="14">
    <location>
        <begin position="644"/>
        <end position="650"/>
    </location>
    <ligand>
        <name>S-adenosyl-L-methionine</name>
        <dbReference type="ChEBI" id="CHEBI:59789"/>
    </ligand>
</feature>
<feature type="compositionally biased region" description="Acidic residues" evidence="15">
    <location>
        <begin position="336"/>
        <end position="352"/>
    </location>
</feature>
<feature type="transmembrane region" description="Helical" evidence="16">
    <location>
        <begin position="136"/>
        <end position="153"/>
    </location>
</feature>
<keyword evidence="10 16" id="KW-1133">Transmembrane helix</keyword>
<evidence type="ECO:0000256" key="10">
    <source>
        <dbReference type="ARBA" id="ARBA00022989"/>
    </source>
</evidence>
<dbReference type="Gene3D" id="3.30.70.1170">
    <property type="entry name" value="Sun protein, domain 3"/>
    <property type="match status" value="1"/>
</dbReference>
<accession>A0A8H7LL84</accession>
<dbReference type="Gene3D" id="3.40.50.150">
    <property type="entry name" value="Vaccinia Virus protein VP39"/>
    <property type="match status" value="1"/>
</dbReference>
<comment type="similarity">
    <text evidence="3 14">Belongs to the class I-like SAM-binding methyltransferase superfamily. RsmB/NOP family.</text>
</comment>
<sequence>MSFKPIPAVFHAASMSIMAYGFMSLGTVTSNEWISKQTGGHWQFLTILGLAAAWVTIALSLLGDLFPSSQSVSGIKRSLLMISLPVSIIVSGIYWTLMLAFPHLILPPIETPSEPVEPSSAPEAPQFYQIPLKMDLALHLVPSISLVLDFFILERKYAARQLKTQAPFLATLAAVSYATWAEYCASKNGAFPYPFLTISPFHIRVVIYAVTTLLAYLSLLGLNYVHPRQALATGVDAIQKPHINADSSIPVSLTMGRRARNKQAPPTPLDQQQHPKSTSKRKADALDDPAPVKSVKKAKQLELKKPNGAAKSGSKLKKPEKRSATKGKSKAKDAPVEDDDEDWEDMDDEEDDLRTLTKHQFEASDEEEDAYSGKLSDLEGDSDEDEDDEPLRSGNVQELQFSDSDEGDDAQDREDGEGEESDADSDDSDGPITAKNMEARSRRLEKRAAEDAELERAEANYAEPTEAFFKLPTTEEREKEKAAGGPDVQEVQMRMAECVKVLNDFKNLAAEGRSRSEYTEQLISDIASYYGYNEFLAEKLFELFSVSEAIEFFEANEVPRPVTIRTNTLRARRRDLAQALINRGVNLEPIGKWTNVGLQVFESSVPIGATPEYLAGHYMLQAASSFLPVIALAPQPNERVLDMASAPGGKTTHMAALMQNTGLIFANDANKARTKSLSANVHRLGCKNVVVCSYDGREFPKVLGGFDRVLLDAPCSGTGVISKDASVKTNKTERDFTLLSHLQKQLILCAIDSVDASSKTGGYIVYSTCSVTVDENESVVDYALRKRPNIKLVDTGLEFGVPGFTKFRGKKFDEKLSLTRRFYPHVHNMDGFYVAKIKIEKRQKKGEDKEEENDMEGVVLTEDGLTKDVDAGPAFDDAEDAAYIAESKRRHIKKLGYRVKPRNQAEVASTS</sequence>
<feature type="compositionally biased region" description="Basic residues" evidence="15">
    <location>
        <begin position="314"/>
        <end position="329"/>
    </location>
</feature>
<keyword evidence="7 14" id="KW-0949">S-adenosyl-L-methionine</keyword>
<evidence type="ECO:0000256" key="8">
    <source>
        <dbReference type="ARBA" id="ARBA00022692"/>
    </source>
</evidence>
<dbReference type="EMBL" id="JACYCC010000035">
    <property type="protein sequence ID" value="KAF8682645.1"/>
    <property type="molecule type" value="Genomic_DNA"/>
</dbReference>
<dbReference type="GO" id="GO:0012505">
    <property type="term" value="C:endomembrane system"/>
    <property type="evidence" value="ECO:0007669"/>
    <property type="project" value="UniProtKB-SubCell"/>
</dbReference>
<evidence type="ECO:0000256" key="15">
    <source>
        <dbReference type="SAM" id="MobiDB-lite"/>
    </source>
</evidence>
<evidence type="ECO:0000313" key="18">
    <source>
        <dbReference type="EMBL" id="KAF8682645.1"/>
    </source>
</evidence>
<feature type="compositionally biased region" description="Basic and acidic residues" evidence="15">
    <location>
        <begin position="353"/>
        <end position="362"/>
    </location>
</feature>
<feature type="binding site" evidence="14">
    <location>
        <position position="668"/>
    </location>
    <ligand>
        <name>S-adenosyl-L-methionine</name>
        <dbReference type="ChEBI" id="CHEBI:59789"/>
    </ligand>
</feature>
<keyword evidence="12" id="KW-0539">Nucleus</keyword>
<feature type="compositionally biased region" description="Acidic residues" evidence="15">
    <location>
        <begin position="403"/>
        <end position="429"/>
    </location>
</feature>
<evidence type="ECO:0000256" key="4">
    <source>
        <dbReference type="ARBA" id="ARBA00022517"/>
    </source>
</evidence>
<feature type="domain" description="SAM-dependent MTase RsmB/NOP-type" evidence="17">
    <location>
        <begin position="552"/>
        <end position="840"/>
    </location>
</feature>
<dbReference type="PROSITE" id="PS01153">
    <property type="entry name" value="NOL1_NOP2_SUN"/>
    <property type="match status" value="1"/>
</dbReference>
<reference evidence="18" key="1">
    <citation type="submission" date="2020-09" db="EMBL/GenBank/DDBJ databases">
        <title>Comparative genome analyses of four rice-infecting Rhizoctonia solani isolates reveal extensive enrichment of homogalacturonan modification genes.</title>
        <authorList>
            <person name="Lee D.-Y."/>
            <person name="Jeon J."/>
            <person name="Kim K.-T."/>
            <person name="Cheong K."/>
            <person name="Song H."/>
            <person name="Choi G."/>
            <person name="Ko J."/>
            <person name="Opiyo S.O."/>
            <person name="Zuo S."/>
            <person name="Madhav S."/>
            <person name="Lee Y.-H."/>
            <person name="Wang G.-L."/>
        </authorList>
    </citation>
    <scope>NUCLEOTIDE SEQUENCE</scope>
    <source>
        <strain evidence="18">AG1-IA YN-7</strain>
    </source>
</reference>
<dbReference type="PANTHER" id="PTHR22807:SF30">
    <property type="entry name" value="28S RRNA (CYTOSINE(4447)-C(5))-METHYLTRANSFERASE-RELATED"/>
    <property type="match status" value="1"/>
</dbReference>
<evidence type="ECO:0000256" key="9">
    <source>
        <dbReference type="ARBA" id="ARBA00022884"/>
    </source>
</evidence>
<evidence type="ECO:0000256" key="14">
    <source>
        <dbReference type="PROSITE-ProRule" id="PRU01023"/>
    </source>
</evidence>
<feature type="binding site" evidence="14">
    <location>
        <position position="712"/>
    </location>
    <ligand>
        <name>S-adenosyl-L-methionine</name>
        <dbReference type="ChEBI" id="CHEBI:59789"/>
    </ligand>
</feature>
<dbReference type="InterPro" id="IPR018314">
    <property type="entry name" value="RsmB/NOL1/NOP2-like_CS"/>
</dbReference>
<keyword evidence="9 14" id="KW-0694">RNA-binding</keyword>
<dbReference type="PRINTS" id="PR02012">
    <property type="entry name" value="RCMTNOP2"/>
</dbReference>
<dbReference type="GO" id="GO:0016020">
    <property type="term" value="C:membrane"/>
    <property type="evidence" value="ECO:0007669"/>
    <property type="project" value="InterPro"/>
</dbReference>
<name>A0A8H7LL84_9AGAM</name>
<dbReference type="FunFam" id="3.30.70.1170:FF:000001">
    <property type="entry name" value="Ribosomal RNA methyltransferase Nop2"/>
    <property type="match status" value="1"/>
</dbReference>
<feature type="transmembrane region" description="Helical" evidence="16">
    <location>
        <begin position="205"/>
        <end position="225"/>
    </location>
</feature>
<evidence type="ECO:0000256" key="3">
    <source>
        <dbReference type="ARBA" id="ARBA00007494"/>
    </source>
</evidence>
<dbReference type="InterPro" id="IPR023267">
    <property type="entry name" value="RCMT"/>
</dbReference>
<dbReference type="InterPro" id="IPR029063">
    <property type="entry name" value="SAM-dependent_MTases_sf"/>
</dbReference>
<organism evidence="18 19">
    <name type="scientific">Rhizoctonia solani</name>
    <dbReference type="NCBI Taxonomy" id="456999"/>
    <lineage>
        <taxon>Eukaryota</taxon>
        <taxon>Fungi</taxon>
        <taxon>Dikarya</taxon>
        <taxon>Basidiomycota</taxon>
        <taxon>Agaricomycotina</taxon>
        <taxon>Agaricomycetes</taxon>
        <taxon>Cantharellales</taxon>
        <taxon>Ceratobasidiaceae</taxon>
        <taxon>Rhizoctonia</taxon>
    </lineage>
</organism>
<dbReference type="InterPro" id="IPR023273">
    <property type="entry name" value="RCMT_NOP2"/>
</dbReference>
<feature type="region of interest" description="Disordered" evidence="15">
    <location>
        <begin position="843"/>
        <end position="862"/>
    </location>
</feature>
<dbReference type="Pfam" id="PF04750">
    <property type="entry name" value="Far-17a_AIG1"/>
    <property type="match status" value="1"/>
</dbReference>
<proteinExistence type="inferred from homology"/>
<keyword evidence="6 14" id="KW-0808">Transferase</keyword>
<comment type="caution">
    <text evidence="18">The sequence shown here is derived from an EMBL/GenBank/DDBJ whole genome shotgun (WGS) entry which is preliminary data.</text>
</comment>
<dbReference type="AlphaFoldDB" id="A0A8H7LL84"/>
<dbReference type="InterPro" id="IPR001678">
    <property type="entry name" value="MeTrfase_RsmB-F_NOP2_dom"/>
</dbReference>
<feature type="binding site" evidence="14">
    <location>
        <position position="695"/>
    </location>
    <ligand>
        <name>S-adenosyl-L-methionine</name>
        <dbReference type="ChEBI" id="CHEBI:59789"/>
    </ligand>
</feature>
<dbReference type="PROSITE" id="PS51686">
    <property type="entry name" value="SAM_MT_RSMB_NOP"/>
    <property type="match status" value="1"/>
</dbReference>
<dbReference type="NCBIfam" id="TIGR00446">
    <property type="entry name" value="nop2p"/>
    <property type="match status" value="1"/>
</dbReference>
<dbReference type="GO" id="GO:0000470">
    <property type="term" value="P:maturation of LSU-rRNA"/>
    <property type="evidence" value="ECO:0007669"/>
    <property type="project" value="TreeGrafter"/>
</dbReference>
<evidence type="ECO:0000256" key="6">
    <source>
        <dbReference type="ARBA" id="ARBA00022679"/>
    </source>
</evidence>
<feature type="region of interest" description="Disordered" evidence="15">
    <location>
        <begin position="258"/>
        <end position="467"/>
    </location>
</feature>
<evidence type="ECO:0000256" key="11">
    <source>
        <dbReference type="ARBA" id="ARBA00023136"/>
    </source>
</evidence>
<dbReference type="GO" id="GO:0003723">
    <property type="term" value="F:RNA binding"/>
    <property type="evidence" value="ECO:0007669"/>
    <property type="project" value="UniProtKB-UniRule"/>
</dbReference>
<feature type="active site" description="Nucleophile" evidence="14">
    <location>
        <position position="769"/>
    </location>
</feature>
<feature type="transmembrane region" description="Helical" evidence="16">
    <location>
        <begin position="42"/>
        <end position="66"/>
    </location>
</feature>
<dbReference type="InterPro" id="IPR011023">
    <property type="entry name" value="Nop2p"/>
</dbReference>
<keyword evidence="5 14" id="KW-0489">Methyltransferase</keyword>
<keyword evidence="4" id="KW-0690">Ribosome biogenesis</keyword>
<evidence type="ECO:0000256" key="7">
    <source>
        <dbReference type="ARBA" id="ARBA00022691"/>
    </source>
</evidence>
<keyword evidence="11 16" id="KW-0472">Membrane</keyword>
<dbReference type="InterPro" id="IPR049560">
    <property type="entry name" value="MeTrfase_RsmB-F_NOP2_cat"/>
</dbReference>
<gene>
    <name evidence="18" type="ORF">RHS04_02356</name>
</gene>
<dbReference type="PRINTS" id="PR02008">
    <property type="entry name" value="RCMTFAMILY"/>
</dbReference>
<keyword evidence="8 16" id="KW-0812">Transmembrane</keyword>
<evidence type="ECO:0000256" key="5">
    <source>
        <dbReference type="ARBA" id="ARBA00022603"/>
    </source>
</evidence>
<evidence type="ECO:0000256" key="13">
    <source>
        <dbReference type="ARBA" id="ARBA00082314"/>
    </source>
</evidence>
<comment type="subcellular location">
    <subcellularLocation>
        <location evidence="1">Endomembrane system</location>
        <topology evidence="1">Multi-pass membrane protein</topology>
    </subcellularLocation>
    <subcellularLocation>
        <location evidence="2">Nucleus</location>
        <location evidence="2">Nucleolus</location>
    </subcellularLocation>
</comment>
<dbReference type="Proteomes" id="UP000650582">
    <property type="component" value="Unassembled WGS sequence"/>
</dbReference>
<evidence type="ECO:0000313" key="19">
    <source>
        <dbReference type="Proteomes" id="UP000650582"/>
    </source>
</evidence>
<dbReference type="Pfam" id="PF01189">
    <property type="entry name" value="Methyltr_RsmB-F"/>
    <property type="match status" value="1"/>
</dbReference>
<dbReference type="SUPFAM" id="SSF53335">
    <property type="entry name" value="S-adenosyl-L-methionine-dependent methyltransferases"/>
    <property type="match status" value="1"/>
</dbReference>
<protein>
    <recommendedName>
        <fullName evidence="13">Nucleolar protein 2</fullName>
    </recommendedName>
</protein>
<evidence type="ECO:0000256" key="16">
    <source>
        <dbReference type="SAM" id="Phobius"/>
    </source>
</evidence>
<evidence type="ECO:0000256" key="12">
    <source>
        <dbReference type="ARBA" id="ARBA00023242"/>
    </source>
</evidence>
<dbReference type="GO" id="GO:0070475">
    <property type="term" value="P:rRNA base methylation"/>
    <property type="evidence" value="ECO:0007669"/>
    <property type="project" value="TreeGrafter"/>
</dbReference>
<dbReference type="InterPro" id="IPR006838">
    <property type="entry name" value="ADTRP_AIG1"/>
</dbReference>
<dbReference type="PANTHER" id="PTHR22807">
    <property type="entry name" value="NOP2 YEAST -RELATED NOL1/NOP2/FMU SUN DOMAIN-CONTAINING"/>
    <property type="match status" value="1"/>
</dbReference>
<evidence type="ECO:0000256" key="2">
    <source>
        <dbReference type="ARBA" id="ARBA00004604"/>
    </source>
</evidence>
<feature type="transmembrane region" description="Helical" evidence="16">
    <location>
        <begin position="12"/>
        <end position="30"/>
    </location>
</feature>
<feature type="transmembrane region" description="Helical" evidence="16">
    <location>
        <begin position="78"/>
        <end position="97"/>
    </location>
</feature>
<dbReference type="GO" id="GO:0005730">
    <property type="term" value="C:nucleolus"/>
    <property type="evidence" value="ECO:0007669"/>
    <property type="project" value="UniProtKB-SubCell"/>
</dbReference>
<evidence type="ECO:0000256" key="1">
    <source>
        <dbReference type="ARBA" id="ARBA00004127"/>
    </source>
</evidence>
<evidence type="ECO:0000259" key="17">
    <source>
        <dbReference type="PROSITE" id="PS51686"/>
    </source>
</evidence>
<feature type="compositionally biased region" description="Acidic residues" evidence="15">
    <location>
        <begin position="378"/>
        <end position="389"/>
    </location>
</feature>
<feature type="compositionally biased region" description="Basic and acidic residues" evidence="15">
    <location>
        <begin position="437"/>
        <end position="458"/>
    </location>
</feature>
<dbReference type="GO" id="GO:0009383">
    <property type="term" value="F:rRNA (cytosine-C5-)-methyltransferase activity"/>
    <property type="evidence" value="ECO:0007669"/>
    <property type="project" value="TreeGrafter"/>
</dbReference>